<dbReference type="InterPro" id="IPR001810">
    <property type="entry name" value="F-box_dom"/>
</dbReference>
<evidence type="ECO:0000313" key="4">
    <source>
        <dbReference type="Proteomes" id="UP000324705"/>
    </source>
</evidence>
<evidence type="ECO:0000259" key="2">
    <source>
        <dbReference type="SMART" id="SM00256"/>
    </source>
</evidence>
<name>A0A9R0VCF4_TRITD</name>
<dbReference type="InterPro" id="IPR056592">
    <property type="entry name" value="Beta-prop_At3g26010-like"/>
</dbReference>
<dbReference type="SUPFAM" id="SSF81383">
    <property type="entry name" value="F-box domain"/>
    <property type="match status" value="1"/>
</dbReference>
<dbReference type="Gene3D" id="1.20.1280.50">
    <property type="match status" value="1"/>
</dbReference>
<gene>
    <name evidence="3" type="ORF">TRITD_1Bv1G223160</name>
</gene>
<proteinExistence type="predicted"/>
<dbReference type="InterPro" id="IPR036047">
    <property type="entry name" value="F-box-like_dom_sf"/>
</dbReference>
<dbReference type="PANTHER" id="PTHR35546">
    <property type="entry name" value="F-BOX PROTEIN INTERACTION DOMAIN PROTEIN-RELATED"/>
    <property type="match status" value="1"/>
</dbReference>
<dbReference type="EMBL" id="LT934112">
    <property type="protein sequence ID" value="VAH23614.1"/>
    <property type="molecule type" value="Genomic_DNA"/>
</dbReference>
<protein>
    <recommendedName>
        <fullName evidence="2">F-box domain-containing protein</fullName>
    </recommendedName>
</protein>
<feature type="compositionally biased region" description="Low complexity" evidence="1">
    <location>
        <begin position="15"/>
        <end position="24"/>
    </location>
</feature>
<dbReference type="SUPFAM" id="SSF82171">
    <property type="entry name" value="DPP6 N-terminal domain-like"/>
    <property type="match status" value="1"/>
</dbReference>
<feature type="region of interest" description="Disordered" evidence="1">
    <location>
        <begin position="1"/>
        <end position="24"/>
    </location>
</feature>
<dbReference type="AlphaFoldDB" id="A0A9R0VCF4"/>
<evidence type="ECO:0000256" key="1">
    <source>
        <dbReference type="SAM" id="MobiDB-lite"/>
    </source>
</evidence>
<reference evidence="3 4" key="1">
    <citation type="submission" date="2017-09" db="EMBL/GenBank/DDBJ databases">
        <authorList>
            <consortium name="International Durum Wheat Genome Sequencing Consortium (IDWGSC)"/>
            <person name="Milanesi L."/>
        </authorList>
    </citation>
    <scope>NUCLEOTIDE SEQUENCE [LARGE SCALE GENOMIC DNA]</scope>
    <source>
        <strain evidence="4">cv. Svevo</strain>
    </source>
</reference>
<dbReference type="Gramene" id="TRITD1Bv1G223160.1">
    <property type="protein sequence ID" value="TRITD1Bv1G223160.1"/>
    <property type="gene ID" value="TRITD1Bv1G223160"/>
</dbReference>
<dbReference type="Pfam" id="PF24750">
    <property type="entry name" value="b-prop_At3g26010-like"/>
    <property type="match status" value="1"/>
</dbReference>
<sequence length="400" mass="45305">MEKRKKAEEDEEQKQPPAAAAAAESSWGDLLPEILREILSRVPYRSLCRFRCVSTAWLALCSDPAVRRRSPQTLSGFFCYSQHDVGGGQRRDGLGFLNLSGWGRPLVDDPSLRFVRVRGYCDVTPLHCCGGILLCYCEKAAMSDDGNYVVCNPATKEVWAVLPVPRNKIMMRLNTARLCFDPAAPGRFVVFVFLQSFRGIQTVEAYASDTGRWTSMRSEWSPKTLLLGEDSECVFLNGTLHLVDADHSDADFDWEGNLIRWMVTVDMEGKTWRKIRLPDSIYNGFIGQSQGRLYATHVETEGRCQLSIWVLEDYASGQWTLKCTASILELLGRPHHEPGEHYTLIAIHPECSLIFLVASREKTLMSYDMDTSKLSIICTLGDRQPRRFQPYIPCFAEKPR</sequence>
<accession>A0A9R0VCF4</accession>
<dbReference type="Pfam" id="PF00646">
    <property type="entry name" value="F-box"/>
    <property type="match status" value="1"/>
</dbReference>
<keyword evidence="4" id="KW-1185">Reference proteome</keyword>
<dbReference type="PANTHER" id="PTHR35546:SF18">
    <property type="entry name" value="F-BOX DOMAIN-CONTAINING PROTEIN"/>
    <property type="match status" value="1"/>
</dbReference>
<feature type="domain" description="F-box" evidence="2">
    <location>
        <begin position="31"/>
        <end position="70"/>
    </location>
</feature>
<dbReference type="Proteomes" id="UP000324705">
    <property type="component" value="Chromosome 1B"/>
</dbReference>
<organism evidence="3 4">
    <name type="scientific">Triticum turgidum subsp. durum</name>
    <name type="common">Durum wheat</name>
    <name type="synonym">Triticum durum</name>
    <dbReference type="NCBI Taxonomy" id="4567"/>
    <lineage>
        <taxon>Eukaryota</taxon>
        <taxon>Viridiplantae</taxon>
        <taxon>Streptophyta</taxon>
        <taxon>Embryophyta</taxon>
        <taxon>Tracheophyta</taxon>
        <taxon>Spermatophyta</taxon>
        <taxon>Magnoliopsida</taxon>
        <taxon>Liliopsida</taxon>
        <taxon>Poales</taxon>
        <taxon>Poaceae</taxon>
        <taxon>BOP clade</taxon>
        <taxon>Pooideae</taxon>
        <taxon>Triticodae</taxon>
        <taxon>Triticeae</taxon>
        <taxon>Triticinae</taxon>
        <taxon>Triticum</taxon>
    </lineage>
</organism>
<dbReference type="InterPro" id="IPR055290">
    <property type="entry name" value="At3g26010-like"/>
</dbReference>
<evidence type="ECO:0000313" key="3">
    <source>
        <dbReference type="EMBL" id="VAH23614.1"/>
    </source>
</evidence>
<dbReference type="SMART" id="SM00256">
    <property type="entry name" value="FBOX"/>
    <property type="match status" value="1"/>
</dbReference>
<dbReference type="OMA" id="MRSEWSP"/>